<evidence type="ECO:0000256" key="1">
    <source>
        <dbReference type="SAM" id="MobiDB-lite"/>
    </source>
</evidence>
<evidence type="ECO:0000313" key="4">
    <source>
        <dbReference type="Proteomes" id="UP000327000"/>
    </source>
</evidence>
<keyword evidence="2" id="KW-0472">Membrane</keyword>
<reference evidence="3 4" key="1">
    <citation type="journal article" date="2019" name="Microb. Cell Fact.">
        <title>Exploring novel herbicidin analogues by transcriptional regulator overexpression and MS/MS molecular networking.</title>
        <authorList>
            <person name="Shi Y."/>
            <person name="Gu R."/>
            <person name="Li Y."/>
            <person name="Wang X."/>
            <person name="Ren W."/>
            <person name="Li X."/>
            <person name="Wang L."/>
            <person name="Xie Y."/>
            <person name="Hong B."/>
        </authorList>
    </citation>
    <scope>NUCLEOTIDE SEQUENCE [LARGE SCALE GENOMIC DNA]</scope>
    <source>
        <strain evidence="3 4">US-43</strain>
    </source>
</reference>
<feature type="region of interest" description="Disordered" evidence="1">
    <location>
        <begin position="1"/>
        <end position="32"/>
    </location>
</feature>
<dbReference type="RefSeq" id="WP_152264407.1">
    <property type="nucleotide sequence ID" value="NZ_VOKX01000038.1"/>
</dbReference>
<feature type="compositionally biased region" description="Pro residues" evidence="1">
    <location>
        <begin position="11"/>
        <end position="28"/>
    </location>
</feature>
<dbReference type="OrthoDB" id="4334205at2"/>
<dbReference type="Gene3D" id="3.40.1000.10">
    <property type="entry name" value="Mog1/PsbP, alpha/beta/alpha sandwich"/>
    <property type="match status" value="1"/>
</dbReference>
<keyword evidence="2" id="KW-1133">Transmembrane helix</keyword>
<accession>A0A5N5W541</accession>
<dbReference type="EMBL" id="VOKX01000038">
    <property type="protein sequence ID" value="KAB7842206.1"/>
    <property type="molecule type" value="Genomic_DNA"/>
</dbReference>
<protein>
    <submittedName>
        <fullName evidence="3">Uncharacterized protein</fullName>
    </submittedName>
</protein>
<evidence type="ECO:0000256" key="2">
    <source>
        <dbReference type="SAM" id="Phobius"/>
    </source>
</evidence>
<keyword evidence="2" id="KW-0812">Transmembrane</keyword>
<organism evidence="3 4">
    <name type="scientific">Streptomyces mobaraensis</name>
    <name type="common">Streptoverticillium mobaraense</name>
    <dbReference type="NCBI Taxonomy" id="35621"/>
    <lineage>
        <taxon>Bacteria</taxon>
        <taxon>Bacillati</taxon>
        <taxon>Actinomycetota</taxon>
        <taxon>Actinomycetes</taxon>
        <taxon>Kitasatosporales</taxon>
        <taxon>Streptomycetaceae</taxon>
        <taxon>Streptomyces</taxon>
    </lineage>
</organism>
<name>A0A5N5W541_STRMB</name>
<sequence length="257" mass="27242">MTTPLTGPQSYPAPPPFPAFPPPLPPVPPRRRRRGLVAGGVALAVLVAGGGAGAWWWTRDGDGSPLAGRPRVADDAAGLSYAVPKGWEHDSKHKLINAFTTAIGRKKQDDHHTAAVLAGRSGAIPQDRLRMWAERAARSNAEFFYPDRPVAPEESRPTSVDGHPAHTVALRVDAEEGGPARLRMTLLRVDDTRTAFLLGIDQPAGGPVQEEVDQVLESAEVTGGGKATEERPEAGGRSGSGAPSQALPAYGTDRRRL</sequence>
<dbReference type="AlphaFoldDB" id="A0A5N5W541"/>
<dbReference type="Proteomes" id="UP000327000">
    <property type="component" value="Unassembled WGS sequence"/>
</dbReference>
<proteinExistence type="predicted"/>
<gene>
    <name evidence="3" type="ORF">FRZ00_19920</name>
</gene>
<feature type="region of interest" description="Disordered" evidence="1">
    <location>
        <begin position="217"/>
        <end position="257"/>
    </location>
</feature>
<comment type="caution">
    <text evidence="3">The sequence shown here is derived from an EMBL/GenBank/DDBJ whole genome shotgun (WGS) entry which is preliminary data.</text>
</comment>
<keyword evidence="4" id="KW-1185">Reference proteome</keyword>
<evidence type="ECO:0000313" key="3">
    <source>
        <dbReference type="EMBL" id="KAB7842206.1"/>
    </source>
</evidence>
<feature type="transmembrane region" description="Helical" evidence="2">
    <location>
        <begin position="36"/>
        <end position="57"/>
    </location>
</feature>